<dbReference type="OrthoDB" id="5149277at2"/>
<keyword evidence="1" id="KW-1133">Transmembrane helix</keyword>
<keyword evidence="1" id="KW-0472">Membrane</keyword>
<name>A0A3N0DNY6_9ACTN</name>
<accession>A0A3N0DNY6</accession>
<dbReference type="Proteomes" id="UP000277094">
    <property type="component" value="Unassembled WGS sequence"/>
</dbReference>
<feature type="transmembrane region" description="Helical" evidence="1">
    <location>
        <begin position="42"/>
        <end position="62"/>
    </location>
</feature>
<comment type="caution">
    <text evidence="2">The sequence shown here is derived from an EMBL/GenBank/DDBJ whole genome shotgun (WGS) entry which is preliminary data.</text>
</comment>
<feature type="transmembrane region" description="Helical" evidence="1">
    <location>
        <begin position="12"/>
        <end position="30"/>
    </location>
</feature>
<keyword evidence="1" id="KW-0812">Transmembrane</keyword>
<evidence type="ECO:0000313" key="2">
    <source>
        <dbReference type="EMBL" id="RNL77348.1"/>
    </source>
</evidence>
<evidence type="ECO:0000313" key="3">
    <source>
        <dbReference type="Proteomes" id="UP000277094"/>
    </source>
</evidence>
<proteinExistence type="predicted"/>
<dbReference type="EMBL" id="RJSG01000005">
    <property type="protein sequence ID" value="RNL77348.1"/>
    <property type="molecule type" value="Genomic_DNA"/>
</dbReference>
<gene>
    <name evidence="2" type="ORF">EFL95_17850</name>
</gene>
<dbReference type="AlphaFoldDB" id="A0A3N0DNY6"/>
<organism evidence="2 3">
    <name type="scientific">Nocardioides marmorisolisilvae</name>
    <dbReference type="NCBI Taxonomy" id="1542737"/>
    <lineage>
        <taxon>Bacteria</taxon>
        <taxon>Bacillati</taxon>
        <taxon>Actinomycetota</taxon>
        <taxon>Actinomycetes</taxon>
        <taxon>Propionibacteriales</taxon>
        <taxon>Nocardioidaceae</taxon>
        <taxon>Nocardioides</taxon>
    </lineage>
</organism>
<dbReference type="Pfam" id="PF10745">
    <property type="entry name" value="DUF2530"/>
    <property type="match status" value="1"/>
</dbReference>
<dbReference type="InterPro" id="IPR019681">
    <property type="entry name" value="DUF2530"/>
</dbReference>
<reference evidence="2 3" key="1">
    <citation type="submission" date="2018-11" db="EMBL/GenBank/DDBJ databases">
        <authorList>
            <person name="Li F."/>
        </authorList>
    </citation>
    <scope>NUCLEOTIDE SEQUENCE [LARGE SCALE GENOMIC DNA]</scope>
    <source>
        <strain evidence="2 3">KIS18-7</strain>
    </source>
</reference>
<keyword evidence="3" id="KW-1185">Reference proteome</keyword>
<sequence length="76" mass="8664">MADVDPLDVDGVRTLAVGTVLWGLAFLMLLPFSGRLREDGHLWWLWTCVAGFGLGLVGWDYCRRRKNARQEQSEEI</sequence>
<evidence type="ECO:0000256" key="1">
    <source>
        <dbReference type="SAM" id="Phobius"/>
    </source>
</evidence>
<protein>
    <submittedName>
        <fullName evidence="2">DUF2530 domain-containing protein</fullName>
    </submittedName>
</protein>